<evidence type="ECO:0000256" key="4">
    <source>
        <dbReference type="ARBA" id="ARBA00022723"/>
    </source>
</evidence>
<dbReference type="InterPro" id="IPR042086">
    <property type="entry name" value="MeTrfase_capping"/>
</dbReference>
<dbReference type="InterPro" id="IPR029063">
    <property type="entry name" value="SAM-dependent_MTases_sf"/>
</dbReference>
<evidence type="ECO:0000256" key="2">
    <source>
        <dbReference type="ARBA" id="ARBA00022603"/>
    </source>
</evidence>
<evidence type="ECO:0000256" key="3">
    <source>
        <dbReference type="ARBA" id="ARBA00022679"/>
    </source>
</evidence>
<accession>A0ABD2R2K3</accession>
<dbReference type="GO" id="GO:0008168">
    <property type="term" value="F:methyltransferase activity"/>
    <property type="evidence" value="ECO:0007669"/>
    <property type="project" value="UniProtKB-KW"/>
</dbReference>
<evidence type="ECO:0000313" key="7">
    <source>
        <dbReference type="Proteomes" id="UP001627284"/>
    </source>
</evidence>
<dbReference type="Gene3D" id="1.10.1200.270">
    <property type="entry name" value="Methyltransferase, alpha-helical capping domain"/>
    <property type="match status" value="1"/>
</dbReference>
<dbReference type="InterPro" id="IPR005299">
    <property type="entry name" value="MeTrfase_7"/>
</dbReference>
<keyword evidence="4" id="KW-0479">Metal-binding</keyword>
<evidence type="ECO:0000256" key="1">
    <source>
        <dbReference type="ARBA" id="ARBA00007967"/>
    </source>
</evidence>
<keyword evidence="7" id="KW-1185">Reference proteome</keyword>
<dbReference type="Pfam" id="PF03492">
    <property type="entry name" value="Methyltransf_7"/>
    <property type="match status" value="1"/>
</dbReference>
<proteinExistence type="inferred from homology"/>
<keyword evidence="2" id="KW-0489">Methyltransferase</keyword>
<keyword evidence="5" id="KW-0460">Magnesium</keyword>
<dbReference type="Gene3D" id="3.40.50.150">
    <property type="entry name" value="Vaccinia Virus protein VP39"/>
    <property type="match status" value="1"/>
</dbReference>
<dbReference type="GO" id="GO:0046872">
    <property type="term" value="F:metal ion binding"/>
    <property type="evidence" value="ECO:0007669"/>
    <property type="project" value="UniProtKB-KW"/>
</dbReference>
<evidence type="ECO:0000313" key="6">
    <source>
        <dbReference type="EMBL" id="KAL3326026.1"/>
    </source>
</evidence>
<organism evidence="6 7">
    <name type="scientific">Solanum stoloniferum</name>
    <dbReference type="NCBI Taxonomy" id="62892"/>
    <lineage>
        <taxon>Eukaryota</taxon>
        <taxon>Viridiplantae</taxon>
        <taxon>Streptophyta</taxon>
        <taxon>Embryophyta</taxon>
        <taxon>Tracheophyta</taxon>
        <taxon>Spermatophyta</taxon>
        <taxon>Magnoliopsida</taxon>
        <taxon>eudicotyledons</taxon>
        <taxon>Gunneridae</taxon>
        <taxon>Pentapetalae</taxon>
        <taxon>asterids</taxon>
        <taxon>lamiids</taxon>
        <taxon>Solanales</taxon>
        <taxon>Solanaceae</taxon>
        <taxon>Solanoideae</taxon>
        <taxon>Solaneae</taxon>
        <taxon>Solanum</taxon>
    </lineage>
</organism>
<dbReference type="GO" id="GO:0032259">
    <property type="term" value="P:methylation"/>
    <property type="evidence" value="ECO:0007669"/>
    <property type="project" value="UniProtKB-KW"/>
</dbReference>
<gene>
    <name evidence="6" type="ORF">AABB24_036975</name>
</gene>
<dbReference type="AlphaFoldDB" id="A0ABD2R2K3"/>
<comment type="caution">
    <text evidence="6">The sequence shown here is derived from an EMBL/GenBank/DDBJ whole genome shotgun (WGS) entry which is preliminary data.</text>
</comment>
<dbReference type="PANTHER" id="PTHR31009">
    <property type="entry name" value="S-ADENOSYL-L-METHIONINE:CARBOXYL METHYLTRANSFERASE FAMILY PROTEIN"/>
    <property type="match status" value="1"/>
</dbReference>
<sequence length="351" mass="39659">MVLEKSLSMTAGDSECSYANNSILQRKVIVKSKPLLEESVKNMLKNGIFPKCLRVADLGCSSGPNTLLCMSNVIDTVHNLCKENKYEPPEFQVYLNDLPDNDFNNVFKSIPSFLEKYGNCYIAGVAGSFYQRLFPTNSLNFVHSSYSLHWLSQVPKGLECNKKSILISQSSPPQVVEAYSNQFNKDFSSFLRLRSQEVMSGGHMVLVYVGRSNPDPRSYDSCCLMDLLTNSLLHLAAQGKIKKDKIDSFNIPSYAPYEEEIKKIIQMEGSFSLEKLETFESDMTAIDKPFGDIAKLVVKTIRAVTEVMLVSHFGNSIIHHLFDIYIKHVTQYLSMGNTIKFFNICLCLRKK</sequence>
<comment type="similarity">
    <text evidence="1">Belongs to the methyltransferase superfamily. Type-7 methyltransferase family.</text>
</comment>
<dbReference type="EMBL" id="JBJKTR010000022">
    <property type="protein sequence ID" value="KAL3326026.1"/>
    <property type="molecule type" value="Genomic_DNA"/>
</dbReference>
<protein>
    <submittedName>
        <fullName evidence="6">Uncharacterized protein</fullName>
    </submittedName>
</protein>
<keyword evidence="3" id="KW-0808">Transferase</keyword>
<reference evidence="6 7" key="1">
    <citation type="submission" date="2024-05" db="EMBL/GenBank/DDBJ databases">
        <title>De novo assembly of an allotetraploid wild potato.</title>
        <authorList>
            <person name="Hosaka A.J."/>
        </authorList>
    </citation>
    <scope>NUCLEOTIDE SEQUENCE [LARGE SCALE GENOMIC DNA]</scope>
    <source>
        <tissue evidence="6">Young leaves</tissue>
    </source>
</reference>
<evidence type="ECO:0000256" key="5">
    <source>
        <dbReference type="ARBA" id="ARBA00022842"/>
    </source>
</evidence>
<name>A0ABD2R2K3_9SOLN</name>
<dbReference type="Proteomes" id="UP001627284">
    <property type="component" value="Unassembled WGS sequence"/>
</dbReference>
<dbReference type="SUPFAM" id="SSF53335">
    <property type="entry name" value="S-adenosyl-L-methionine-dependent methyltransferases"/>
    <property type="match status" value="1"/>
</dbReference>